<evidence type="ECO:0000313" key="1">
    <source>
        <dbReference type="EMBL" id="MBF4437982.1"/>
    </source>
</evidence>
<dbReference type="AlphaFoldDB" id="A0AAW4BLW4"/>
<organism evidence="1 2">
    <name type="scientific">Vibrio anguillarum</name>
    <name type="common">Listonella anguillarum</name>
    <dbReference type="NCBI Taxonomy" id="55601"/>
    <lineage>
        <taxon>Bacteria</taxon>
        <taxon>Pseudomonadati</taxon>
        <taxon>Pseudomonadota</taxon>
        <taxon>Gammaproteobacteria</taxon>
        <taxon>Vibrionales</taxon>
        <taxon>Vibrionaceae</taxon>
        <taxon>Vibrio</taxon>
    </lineage>
</organism>
<reference evidence="1" key="1">
    <citation type="journal article" date="2021" name="PeerJ">
        <title>Analysis of 44 Vibrio anguillarum genomes reveals high genetic diversity.</title>
        <authorList>
            <person name="Hansen M.J."/>
            <person name="Dalsgaard I."/>
        </authorList>
    </citation>
    <scope>NUCLEOTIDE SEQUENCE</scope>
    <source>
        <strain evidence="1">850617-1/1</strain>
    </source>
</reference>
<feature type="non-terminal residue" evidence="1">
    <location>
        <position position="1"/>
    </location>
</feature>
<gene>
    <name evidence="1" type="ORF">ERJ77_26570</name>
</gene>
<dbReference type="EMBL" id="SCLC01001544">
    <property type="protein sequence ID" value="MBF4437982.1"/>
    <property type="molecule type" value="Genomic_DNA"/>
</dbReference>
<comment type="caution">
    <text evidence="1">The sequence shown here is derived from an EMBL/GenBank/DDBJ whole genome shotgun (WGS) entry which is preliminary data.</text>
</comment>
<evidence type="ECO:0000313" key="2">
    <source>
        <dbReference type="Proteomes" id="UP000786185"/>
    </source>
</evidence>
<feature type="non-terminal residue" evidence="1">
    <location>
        <position position="148"/>
    </location>
</feature>
<name>A0AAW4BLW4_VIBAN</name>
<proteinExistence type="predicted"/>
<sequence length="148" mass="16615">IEWEEGWHYIRIQAFDENDELLPLVDDKQCPIPWGTSSAEEAGSRVNESDLFYVLPAADAEVEPIEGRKVREASLAHAKIKAEFANVIETEKFSNAEVMETTWQDSKSKAESIVNVKFKKGSGIQIPVTTYLKNFEQKILANPMAALS</sequence>
<protein>
    <submittedName>
        <fullName evidence="1">Uncharacterized protein</fullName>
    </submittedName>
</protein>
<accession>A0AAW4BLW4</accession>
<dbReference type="Proteomes" id="UP000786185">
    <property type="component" value="Unassembled WGS sequence"/>
</dbReference>